<sequence length="403" mass="42181">MNDNTTMNLRTFLTLEQLKRDFSWQSVMAGLVAVIVGYAGPTVLVFQVAESAHLSNAQIISWLWAYSIAAGLTTIVASLWYRMPLITAWSTPGIAFLMTAMVGVPLSEAIGAFVLSNVLVTLIGAFGLLQKLVRWIPLPVASALNGGILVAFALGVISSLQQQPLLVGGMILAFFLVRRFSPRWAVAAVLAAGTALCLLLDQLDLAALSVSMASPVLTLPTFTWHATINIAIPLTVLVLTGQYLPGFAVLKTAGYEPPVDKVVTLCGTGSILVAPFGCHNINPSSMIAAIVAGPEAHPDKTRRYVAAVCAGVIYLVFGTFASTFVSLFASLPREAVAALAGLALLSAIASSFDAAFANSKGSLAPLVVFVIAASGITVLGVGAAFWAIVSGIVVCHVLERKAR</sequence>
<dbReference type="EMBL" id="CP106753">
    <property type="protein sequence ID" value="UXY14137.1"/>
    <property type="molecule type" value="Genomic_DNA"/>
</dbReference>
<dbReference type="InterPro" id="IPR004711">
    <property type="entry name" value="Benzoate_Transporter"/>
</dbReference>
<dbReference type="PANTHER" id="PTHR30199">
    <property type="entry name" value="MFS FAMILY TRANSPORTER, PREDICTED SUBSTRATE BENZOATE"/>
    <property type="match status" value="1"/>
</dbReference>
<dbReference type="PANTHER" id="PTHR30199:SF0">
    <property type="entry name" value="INNER MEMBRANE PROTEIN YDCO"/>
    <property type="match status" value="1"/>
</dbReference>
<keyword evidence="3" id="KW-1185">Reference proteome</keyword>
<feature type="transmembrane region" description="Helical" evidence="1">
    <location>
        <begin position="335"/>
        <end position="356"/>
    </location>
</feature>
<dbReference type="Pfam" id="PF03594">
    <property type="entry name" value="BenE"/>
    <property type="match status" value="1"/>
</dbReference>
<dbReference type="RefSeq" id="WP_263123437.1">
    <property type="nucleotide sequence ID" value="NZ_CP106753.1"/>
</dbReference>
<feature type="transmembrane region" description="Helical" evidence="1">
    <location>
        <begin position="363"/>
        <end position="389"/>
    </location>
</feature>
<feature type="transmembrane region" description="Helical" evidence="1">
    <location>
        <begin position="136"/>
        <end position="154"/>
    </location>
</feature>
<feature type="transmembrane region" description="Helical" evidence="1">
    <location>
        <begin position="223"/>
        <end position="244"/>
    </location>
</feature>
<proteinExistence type="predicted"/>
<reference evidence="2" key="1">
    <citation type="submission" date="2022-10" db="EMBL/GenBank/DDBJ databases">
        <title>Chitiniphilus purpureus sp. nov., a novel chitin-degrading bacterium isolated from crawfish pond sediment.</title>
        <authorList>
            <person name="Li K."/>
        </authorList>
    </citation>
    <scope>NUCLEOTIDE SEQUENCE</scope>
    <source>
        <strain evidence="2">CD1</strain>
    </source>
</reference>
<dbReference type="Proteomes" id="UP001061302">
    <property type="component" value="Chromosome"/>
</dbReference>
<feature type="transmembrane region" description="Helical" evidence="1">
    <location>
        <begin position="160"/>
        <end position="177"/>
    </location>
</feature>
<organism evidence="2 3">
    <name type="scientific">Chitiniphilus purpureus</name>
    <dbReference type="NCBI Taxonomy" id="2981137"/>
    <lineage>
        <taxon>Bacteria</taxon>
        <taxon>Pseudomonadati</taxon>
        <taxon>Pseudomonadota</taxon>
        <taxon>Betaproteobacteria</taxon>
        <taxon>Neisseriales</taxon>
        <taxon>Chitinibacteraceae</taxon>
        <taxon>Chitiniphilus</taxon>
    </lineage>
</organism>
<evidence type="ECO:0000313" key="3">
    <source>
        <dbReference type="Proteomes" id="UP001061302"/>
    </source>
</evidence>
<keyword evidence="1" id="KW-1133">Transmembrane helix</keyword>
<keyword evidence="1" id="KW-0812">Transmembrane</keyword>
<feature type="transmembrane region" description="Helical" evidence="1">
    <location>
        <begin position="304"/>
        <end position="329"/>
    </location>
</feature>
<feature type="transmembrane region" description="Helical" evidence="1">
    <location>
        <begin position="86"/>
        <end position="104"/>
    </location>
</feature>
<dbReference type="NCBIfam" id="TIGR00843">
    <property type="entry name" value="benE"/>
    <property type="match status" value="1"/>
</dbReference>
<keyword evidence="1" id="KW-0472">Membrane</keyword>
<protein>
    <submittedName>
        <fullName evidence="2">Benzoate/H(+) symporter BenE family transporter</fullName>
    </submittedName>
</protein>
<feature type="transmembrane region" description="Helical" evidence="1">
    <location>
        <begin position="61"/>
        <end position="81"/>
    </location>
</feature>
<accession>A0ABY6DIG7</accession>
<evidence type="ECO:0000256" key="1">
    <source>
        <dbReference type="SAM" id="Phobius"/>
    </source>
</evidence>
<gene>
    <name evidence="2" type="ORF">N8I74_12490</name>
</gene>
<name>A0ABY6DIG7_9NEIS</name>
<feature type="transmembrane region" description="Helical" evidence="1">
    <location>
        <begin position="184"/>
        <end position="203"/>
    </location>
</feature>
<feature type="transmembrane region" description="Helical" evidence="1">
    <location>
        <begin position="110"/>
        <end position="129"/>
    </location>
</feature>
<feature type="transmembrane region" description="Helical" evidence="1">
    <location>
        <begin position="27"/>
        <end position="49"/>
    </location>
</feature>
<evidence type="ECO:0000313" key="2">
    <source>
        <dbReference type="EMBL" id="UXY14137.1"/>
    </source>
</evidence>